<dbReference type="GO" id="GO:0008061">
    <property type="term" value="F:chitin binding"/>
    <property type="evidence" value="ECO:0007669"/>
    <property type="project" value="InterPro"/>
</dbReference>
<proteinExistence type="predicted"/>
<evidence type="ECO:0000256" key="1">
    <source>
        <dbReference type="SAM" id="SignalP"/>
    </source>
</evidence>
<evidence type="ECO:0000313" key="4">
    <source>
        <dbReference type="Proteomes" id="UP001153620"/>
    </source>
</evidence>
<feature type="chain" id="PRO_5040117836" description="Chitin-binding type-2 domain-containing protein" evidence="1">
    <location>
        <begin position="21"/>
        <end position="622"/>
    </location>
</feature>
<evidence type="ECO:0000313" key="3">
    <source>
        <dbReference type="EMBL" id="CAG9809501.1"/>
    </source>
</evidence>
<reference evidence="3" key="1">
    <citation type="submission" date="2022-01" db="EMBL/GenBank/DDBJ databases">
        <authorList>
            <person name="King R."/>
        </authorList>
    </citation>
    <scope>NUCLEOTIDE SEQUENCE</scope>
</reference>
<accession>A0A9N9S584</accession>
<feature type="domain" description="Chitin-binding type-2" evidence="2">
    <location>
        <begin position="416"/>
        <end position="475"/>
    </location>
</feature>
<dbReference type="PROSITE" id="PS50940">
    <property type="entry name" value="CHIT_BIND_II"/>
    <property type="match status" value="1"/>
</dbReference>
<name>A0A9N9S584_9DIPT</name>
<dbReference type="InterPro" id="IPR036508">
    <property type="entry name" value="Chitin-bd_dom_sf"/>
</dbReference>
<gene>
    <name evidence="3" type="ORF">CHIRRI_LOCUS12322</name>
</gene>
<dbReference type="InterPro" id="IPR052976">
    <property type="entry name" value="Scoloptoxin-like"/>
</dbReference>
<dbReference type="PANTHER" id="PTHR22933">
    <property type="entry name" value="FI18007P1-RELATED"/>
    <property type="match status" value="1"/>
</dbReference>
<dbReference type="SMART" id="SM00494">
    <property type="entry name" value="ChtBD2"/>
    <property type="match status" value="1"/>
</dbReference>
<dbReference type="Proteomes" id="UP001153620">
    <property type="component" value="Chromosome 3"/>
</dbReference>
<sequence length="622" mass="71367">MMKVAGVLLYLVLALELSHAITVKPTNKQSITETSYVDAKKNPQSKDHEERVARYVPYITSRHHLDNNVNLVRYLQSLPKANQPIPSIAYLYGNAIKQTPHIQAGFIYKARPEHGNKDSYRTATMYPIYNRAVPSENRHVKYQQLYNQPKHPAPVSLPKIKHYTPFLPSNKVPGDWQPMTLPKPVNYAKGHVYNDYISQIALTNNEPNGDFIPITTHPLKHASTAPPEQNYIKSNIKSIKIMSPPVHYEQHEKPLIYTTTAKPIAISTAKPAQPAEDSFEFEEQLIYEYQPSYQNKTDKSEEEQPKQQYHEYNINPHHLNYENEELTTIRYEIESSSENIKPHINFTRITPVPNVLKIYKHEKEQQNAEINDAETDYYNKDNDNDYDDVIRDGSPGPNSGRPGIDYPNFHKIPETSFSCKEQRYKGFFGDPDTKCQVWHYCDLNGGKSSFLCPNGTIFSQTALTCDWWFNVKCSSTAQLYVLNERLYKFILPFSPKFPQDFQGPLVDKYLAMKFEEMEEARLKENEEKAATETTTIAEPEHEENIPVADRAKEEEVVIVDTTDNTVDGANDVHHVKSEEIPQHIVETSYEQEPMQELEVGVEIHNFGSSGHLSPLLHANSES</sequence>
<dbReference type="Gene3D" id="2.170.140.10">
    <property type="entry name" value="Chitin binding domain"/>
    <property type="match status" value="1"/>
</dbReference>
<dbReference type="OrthoDB" id="541276at2759"/>
<dbReference type="PANTHER" id="PTHR22933:SF18">
    <property type="match status" value="1"/>
</dbReference>
<dbReference type="Pfam" id="PF01607">
    <property type="entry name" value="CBM_14"/>
    <property type="match status" value="1"/>
</dbReference>
<dbReference type="AlphaFoldDB" id="A0A9N9S584"/>
<dbReference type="SUPFAM" id="SSF57625">
    <property type="entry name" value="Invertebrate chitin-binding proteins"/>
    <property type="match status" value="1"/>
</dbReference>
<dbReference type="GO" id="GO:0005576">
    <property type="term" value="C:extracellular region"/>
    <property type="evidence" value="ECO:0007669"/>
    <property type="project" value="InterPro"/>
</dbReference>
<feature type="signal peptide" evidence="1">
    <location>
        <begin position="1"/>
        <end position="20"/>
    </location>
</feature>
<organism evidence="3 4">
    <name type="scientific">Chironomus riparius</name>
    <dbReference type="NCBI Taxonomy" id="315576"/>
    <lineage>
        <taxon>Eukaryota</taxon>
        <taxon>Metazoa</taxon>
        <taxon>Ecdysozoa</taxon>
        <taxon>Arthropoda</taxon>
        <taxon>Hexapoda</taxon>
        <taxon>Insecta</taxon>
        <taxon>Pterygota</taxon>
        <taxon>Neoptera</taxon>
        <taxon>Endopterygota</taxon>
        <taxon>Diptera</taxon>
        <taxon>Nematocera</taxon>
        <taxon>Chironomoidea</taxon>
        <taxon>Chironomidae</taxon>
        <taxon>Chironominae</taxon>
        <taxon>Chironomus</taxon>
    </lineage>
</organism>
<dbReference type="InterPro" id="IPR002557">
    <property type="entry name" value="Chitin-bd_dom"/>
</dbReference>
<protein>
    <recommendedName>
        <fullName evidence="2">Chitin-binding type-2 domain-containing protein</fullName>
    </recommendedName>
</protein>
<keyword evidence="1" id="KW-0732">Signal</keyword>
<keyword evidence="4" id="KW-1185">Reference proteome</keyword>
<reference evidence="3" key="2">
    <citation type="submission" date="2022-10" db="EMBL/GenBank/DDBJ databases">
        <authorList>
            <consortium name="ENA_rothamsted_submissions"/>
            <consortium name="culmorum"/>
            <person name="King R."/>
        </authorList>
    </citation>
    <scope>NUCLEOTIDE SEQUENCE</scope>
</reference>
<dbReference type="EMBL" id="OU895879">
    <property type="protein sequence ID" value="CAG9809501.1"/>
    <property type="molecule type" value="Genomic_DNA"/>
</dbReference>
<evidence type="ECO:0000259" key="2">
    <source>
        <dbReference type="PROSITE" id="PS50940"/>
    </source>
</evidence>